<comment type="caution">
    <text evidence="9">The sequence shown here is derived from an EMBL/GenBank/DDBJ whole genome shotgun (WGS) entry which is preliminary data.</text>
</comment>
<feature type="domain" description="4Fe-4S Mo/W bis-MGD-type" evidence="8">
    <location>
        <begin position="43"/>
        <end position="100"/>
    </location>
</feature>
<dbReference type="Pfam" id="PF01568">
    <property type="entry name" value="Molydop_binding"/>
    <property type="match status" value="1"/>
</dbReference>
<keyword evidence="6" id="KW-0411">Iron-sulfur</keyword>
<dbReference type="SUPFAM" id="SSF53706">
    <property type="entry name" value="Formate dehydrogenase/DMSO reductase, domains 1-3"/>
    <property type="match status" value="1"/>
</dbReference>
<evidence type="ECO:0000256" key="5">
    <source>
        <dbReference type="ARBA" id="ARBA00023004"/>
    </source>
</evidence>
<dbReference type="AlphaFoldDB" id="A0A9D3ACW2"/>
<dbReference type="PANTHER" id="PTHR43742">
    <property type="entry name" value="TRIMETHYLAMINE-N-OXIDE REDUCTASE"/>
    <property type="match status" value="1"/>
</dbReference>
<dbReference type="SUPFAM" id="SSF50692">
    <property type="entry name" value="ADC-like"/>
    <property type="match status" value="1"/>
</dbReference>
<sequence length="727" mass="80058">MEASVSRRTFLKGSAGAAALAGLAGASAFDLVPAAHADEAPQTKTCYNSCPRNCYDTCSIVSTVEDGVLKTVMGNPNNTYTGGRLCVKGYTYPRRIYSPDRIKYPMRQTAKGSGEWEQISWEEAVDIIAQKIVDIQEEDGNALGVCLNKYSGNFNALSYGIDGFFTSIGHTTRAVGTPCWPAGIDSQTFDMGTLLCSDPEMMAKSKLIIVWGANPAWNSVHSMRIIADAKERGTKVVVIDPVHTDTASKADQYIEIKASTDGALALGMCKWVLDHGYQDDEWMQQNSIGHQEFIDYVNTNITVEWAAEKTGIPVEVIEKLAEEYCTMEPACIWEGFGLQRHTNGGANVRAIDALVALTGNIGKVGAGANYGQLDSWLFNYGIQGAVGPKTDNVEADRSINMNNFGADVLAASDPKIKLLWVACRNPMSQDPETDVVRQAYESVDLVVTVDQFMNPSCEMSDIVLPCTTIFETWGVHASYWHYWMNGNEQAIEPLYEAKCDYDIFAAVAKRMNEIKPGSSTYPTDKDAEYWTKNEIKPEALEMFGFTEASEIFEKGCAKVTGYDASWADGVFRTPSTKYEFYSEAAATTGNHLLPVYREEMAVPADRPVRLINPHWKYGLHSQFQNLDWLMDVCDEPYVEMHPELAAQYGVAEGDGVRLTSDVGYLVIKAKLTETVPKDAVVVYEAWFKDSPFNVNYLVKAVPADMGAYATGMPGLAFHDAFVAVEKA</sequence>
<keyword evidence="3 7" id="KW-0732">Signal</keyword>
<reference evidence="9" key="2">
    <citation type="submission" date="2021-09" db="EMBL/GenBank/DDBJ databases">
        <authorList>
            <person name="Gilroy R."/>
        </authorList>
    </citation>
    <scope>NUCLEOTIDE SEQUENCE</scope>
    <source>
        <strain evidence="9">USAMLcec12-2067</strain>
    </source>
</reference>
<dbReference type="GO" id="GO:0016491">
    <property type="term" value="F:oxidoreductase activity"/>
    <property type="evidence" value="ECO:0007669"/>
    <property type="project" value="UniProtKB-KW"/>
</dbReference>
<dbReference type="Pfam" id="PF10518">
    <property type="entry name" value="TAT_signal"/>
    <property type="match status" value="1"/>
</dbReference>
<dbReference type="GO" id="GO:0043546">
    <property type="term" value="F:molybdopterin cofactor binding"/>
    <property type="evidence" value="ECO:0007669"/>
    <property type="project" value="InterPro"/>
</dbReference>
<dbReference type="InterPro" id="IPR006656">
    <property type="entry name" value="Mopterin_OxRdtase"/>
</dbReference>
<dbReference type="CDD" id="cd02766">
    <property type="entry name" value="MopB_3"/>
    <property type="match status" value="1"/>
</dbReference>
<evidence type="ECO:0000259" key="8">
    <source>
        <dbReference type="PROSITE" id="PS51669"/>
    </source>
</evidence>
<evidence type="ECO:0000256" key="4">
    <source>
        <dbReference type="ARBA" id="ARBA00023002"/>
    </source>
</evidence>
<dbReference type="GO" id="GO:0046872">
    <property type="term" value="F:metal ion binding"/>
    <property type="evidence" value="ECO:0007669"/>
    <property type="project" value="UniProtKB-KW"/>
</dbReference>
<dbReference type="Gene3D" id="3.40.228.10">
    <property type="entry name" value="Dimethylsulfoxide Reductase, domain 2"/>
    <property type="match status" value="1"/>
</dbReference>
<dbReference type="InterPro" id="IPR009010">
    <property type="entry name" value="Asp_de-COase-like_dom_sf"/>
</dbReference>
<dbReference type="Pfam" id="PF04879">
    <property type="entry name" value="Molybdop_Fe4S4"/>
    <property type="match status" value="1"/>
</dbReference>
<name>A0A9D3ACW2_9ACTN</name>
<evidence type="ECO:0000313" key="9">
    <source>
        <dbReference type="EMBL" id="HJH42887.1"/>
    </source>
</evidence>
<dbReference type="PROSITE" id="PS51669">
    <property type="entry name" value="4FE4S_MOW_BIS_MGD"/>
    <property type="match status" value="1"/>
</dbReference>
<evidence type="ECO:0000313" key="10">
    <source>
        <dbReference type="Proteomes" id="UP000789325"/>
    </source>
</evidence>
<dbReference type="InterPro" id="IPR050612">
    <property type="entry name" value="Prok_Mopterin_Oxidored"/>
</dbReference>
<dbReference type="InterPro" id="IPR006657">
    <property type="entry name" value="MoPterin_dinucl-bd_dom"/>
</dbReference>
<keyword evidence="2" id="KW-0479">Metal-binding</keyword>
<dbReference type="EMBL" id="DYZL01000070">
    <property type="protein sequence ID" value="HJH42887.1"/>
    <property type="molecule type" value="Genomic_DNA"/>
</dbReference>
<protein>
    <submittedName>
        <fullName evidence="9">Molybdopterin-dependent oxidoreductase</fullName>
    </submittedName>
</protein>
<accession>A0A9D3ACW2</accession>
<dbReference type="Gene3D" id="2.20.25.90">
    <property type="entry name" value="ADC-like domains"/>
    <property type="match status" value="1"/>
</dbReference>
<dbReference type="GO" id="GO:0051536">
    <property type="term" value="F:iron-sulfur cluster binding"/>
    <property type="evidence" value="ECO:0007669"/>
    <property type="project" value="UniProtKB-KW"/>
</dbReference>
<dbReference type="InterPro" id="IPR006311">
    <property type="entry name" value="TAT_signal"/>
</dbReference>
<evidence type="ECO:0000256" key="2">
    <source>
        <dbReference type="ARBA" id="ARBA00022723"/>
    </source>
</evidence>
<dbReference type="Proteomes" id="UP000789325">
    <property type="component" value="Unassembled WGS sequence"/>
</dbReference>
<evidence type="ECO:0000256" key="6">
    <source>
        <dbReference type="ARBA" id="ARBA00023014"/>
    </source>
</evidence>
<dbReference type="Pfam" id="PF00384">
    <property type="entry name" value="Molybdopterin"/>
    <property type="match status" value="1"/>
</dbReference>
<evidence type="ECO:0000256" key="7">
    <source>
        <dbReference type="SAM" id="SignalP"/>
    </source>
</evidence>
<keyword evidence="5" id="KW-0408">Iron</keyword>
<dbReference type="Gene3D" id="2.40.40.20">
    <property type="match status" value="1"/>
</dbReference>
<feature type="chain" id="PRO_5038394455" evidence="7">
    <location>
        <begin position="29"/>
        <end position="727"/>
    </location>
</feature>
<dbReference type="InterPro" id="IPR006963">
    <property type="entry name" value="Mopterin_OxRdtase_4Fe-4S_dom"/>
</dbReference>
<reference evidence="9" key="1">
    <citation type="journal article" date="2021" name="PeerJ">
        <title>Extensive microbial diversity within the chicken gut microbiome revealed by metagenomics and culture.</title>
        <authorList>
            <person name="Gilroy R."/>
            <person name="Ravi A."/>
            <person name="Getino M."/>
            <person name="Pursley I."/>
            <person name="Horton D.L."/>
            <person name="Alikhan N.F."/>
            <person name="Baker D."/>
            <person name="Gharbi K."/>
            <person name="Hall N."/>
            <person name="Watson M."/>
            <person name="Adriaenssens E.M."/>
            <person name="Foster-Nyarko E."/>
            <person name="Jarju S."/>
            <person name="Secka A."/>
            <person name="Antonio M."/>
            <person name="Oren A."/>
            <person name="Chaudhuri R.R."/>
            <person name="La Ragione R."/>
            <person name="Hildebrand F."/>
            <person name="Pallen M.J."/>
        </authorList>
    </citation>
    <scope>NUCLEOTIDE SEQUENCE</scope>
    <source>
        <strain evidence="9">USAMLcec12-2067</strain>
    </source>
</reference>
<gene>
    <name evidence="9" type="ORF">K8V16_03740</name>
</gene>
<dbReference type="PROSITE" id="PS51318">
    <property type="entry name" value="TAT"/>
    <property type="match status" value="1"/>
</dbReference>
<dbReference type="Gene3D" id="3.30.2070.10">
    <property type="entry name" value="Formate dehydrogenase/DMSO reductase"/>
    <property type="match status" value="1"/>
</dbReference>
<dbReference type="InterPro" id="IPR019546">
    <property type="entry name" value="TAT_signal_bac_arc"/>
</dbReference>
<feature type="signal peptide" evidence="7">
    <location>
        <begin position="1"/>
        <end position="28"/>
    </location>
</feature>
<keyword evidence="4" id="KW-0560">Oxidoreductase</keyword>
<dbReference type="PANTHER" id="PTHR43742:SF6">
    <property type="entry name" value="OXIDOREDUCTASE YYAE-RELATED"/>
    <property type="match status" value="1"/>
</dbReference>
<dbReference type="SMART" id="SM00926">
    <property type="entry name" value="Molybdop_Fe4S4"/>
    <property type="match status" value="1"/>
</dbReference>
<evidence type="ECO:0000256" key="3">
    <source>
        <dbReference type="ARBA" id="ARBA00022729"/>
    </source>
</evidence>
<dbReference type="NCBIfam" id="TIGR01409">
    <property type="entry name" value="TAT_signal_seq"/>
    <property type="match status" value="1"/>
</dbReference>
<dbReference type="Gene3D" id="3.40.50.740">
    <property type="match status" value="1"/>
</dbReference>
<comment type="similarity">
    <text evidence="1">Belongs to the prokaryotic molybdopterin-containing oxidoreductase family.</text>
</comment>
<organism evidence="9 10">
    <name type="scientific">Rubneribacter badeniensis</name>
    <dbReference type="NCBI Taxonomy" id="2070688"/>
    <lineage>
        <taxon>Bacteria</taxon>
        <taxon>Bacillati</taxon>
        <taxon>Actinomycetota</taxon>
        <taxon>Coriobacteriia</taxon>
        <taxon>Eggerthellales</taxon>
        <taxon>Eggerthellaceae</taxon>
        <taxon>Rubneribacter</taxon>
    </lineage>
</organism>
<evidence type="ECO:0000256" key="1">
    <source>
        <dbReference type="ARBA" id="ARBA00010312"/>
    </source>
</evidence>
<proteinExistence type="inferred from homology"/>